<dbReference type="EMBL" id="JANPWZ010000549">
    <property type="protein sequence ID" value="KAJ3575330.1"/>
    <property type="molecule type" value="Genomic_DNA"/>
</dbReference>
<dbReference type="InterPro" id="IPR010730">
    <property type="entry name" value="HET"/>
</dbReference>
<proteinExistence type="predicted"/>
<evidence type="ECO:0000256" key="1">
    <source>
        <dbReference type="SAM" id="MobiDB-lite"/>
    </source>
</evidence>
<comment type="caution">
    <text evidence="3">The sequence shown here is derived from an EMBL/GenBank/DDBJ whole genome shotgun (WGS) entry which is preliminary data.</text>
</comment>
<protein>
    <recommendedName>
        <fullName evidence="2">Heterokaryon incompatibility domain-containing protein</fullName>
    </recommendedName>
</protein>
<name>A0A9W8NH18_9PEZI</name>
<evidence type="ECO:0000259" key="2">
    <source>
        <dbReference type="Pfam" id="PF06985"/>
    </source>
</evidence>
<dbReference type="AlphaFoldDB" id="A0A9W8NH18"/>
<evidence type="ECO:0000313" key="3">
    <source>
        <dbReference type="EMBL" id="KAJ3575330.1"/>
    </source>
</evidence>
<gene>
    <name evidence="3" type="ORF">NPX13_g4067</name>
</gene>
<dbReference type="InterPro" id="IPR055530">
    <property type="entry name" value="DUF7104"/>
</dbReference>
<dbReference type="Proteomes" id="UP001148614">
    <property type="component" value="Unassembled WGS sequence"/>
</dbReference>
<organism evidence="3 4">
    <name type="scientific">Xylaria arbuscula</name>
    <dbReference type="NCBI Taxonomy" id="114810"/>
    <lineage>
        <taxon>Eukaryota</taxon>
        <taxon>Fungi</taxon>
        <taxon>Dikarya</taxon>
        <taxon>Ascomycota</taxon>
        <taxon>Pezizomycotina</taxon>
        <taxon>Sordariomycetes</taxon>
        <taxon>Xylariomycetidae</taxon>
        <taxon>Xylariales</taxon>
        <taxon>Xylariaceae</taxon>
        <taxon>Xylaria</taxon>
    </lineage>
</organism>
<reference evidence="3" key="1">
    <citation type="submission" date="2022-07" db="EMBL/GenBank/DDBJ databases">
        <title>Genome Sequence of Xylaria arbuscula.</title>
        <authorList>
            <person name="Buettner E."/>
        </authorList>
    </citation>
    <scope>NUCLEOTIDE SEQUENCE</scope>
    <source>
        <strain evidence="3">VT107</strain>
    </source>
</reference>
<dbReference type="PANTHER" id="PTHR24148:SF78">
    <property type="entry name" value="HETEROKARYON INCOMPATIBILITY DOMAIN-CONTAINING PROTEIN"/>
    <property type="match status" value="1"/>
</dbReference>
<keyword evidence="4" id="KW-1185">Reference proteome</keyword>
<evidence type="ECO:0000313" key="4">
    <source>
        <dbReference type="Proteomes" id="UP001148614"/>
    </source>
</evidence>
<dbReference type="InterPro" id="IPR052895">
    <property type="entry name" value="HetReg/Transcr_Mod"/>
</dbReference>
<feature type="region of interest" description="Disordered" evidence="1">
    <location>
        <begin position="1"/>
        <end position="33"/>
    </location>
</feature>
<accession>A0A9W8NH18</accession>
<dbReference type="Pfam" id="PF23397">
    <property type="entry name" value="DUF7104"/>
    <property type="match status" value="1"/>
</dbReference>
<feature type="domain" description="Heterokaryon incompatibility" evidence="2">
    <location>
        <begin position="108"/>
        <end position="245"/>
    </location>
</feature>
<sequence>MDGSPMNRSKDCDEEGYALSQDSDLQDDTASKTSIFPIMEKTRKAAKRASSMPSASRSPLTHSFQPLLYGHIRLVRLLPHRDKRAPIQCHLLDHFLLDPDLGDGSHPYEALSYVWGSPEKCRLVYTEEGFLTVARNLYSALIRLRDRKFSRIIWADGICINQDDLDERACQVKHMAMVYAKATRVIVWLEESLDGDITTNGDQALEAIRISGLTQSADHIDIPSQEAILTLLHRSWFERIWVLQEISAARHTVVMSCSKELEGSFFCLGLKKFSPMLKTDSIRNLVSLFTYLLVDSNFSLQTVATNASNISFNIAPLGQLIDMYCTQKATDRRDKIFALLGMSSHSYGISADYNVSWKDLSGRFLRSVIGQENSVDTHNGGRIAFIRAKGFVIGTVTDIPPEYLSTGEQRIRIKVATAVHLEHRPWDKHRYNQNWSIHTTAKTICKGDIVCIFRGASRPAIIRRYYDHCALVATSIAPTYPGGGKFQEALDLIQLQPGPLLNFLLVWDWEESPLATPEDIKDSESFQCQVLDPLNIKLSNFWDRAARLHIMGLMLLAVNDHDFWARDHLLKIIELYERKSGTEVPSIPYPNILVRQSDGLGITETDVIEIVSEHDPELLKFLLDQKGNEVQITRSVFEAAAANPHNSPKIFQLLLDRQIAKIVVTKRMLVNAIQNHDAQELVTLLLNQEVTTDIITEEVMIIAIKQGKLARLLIPLLLNKQDNGNMITEKVLEAAVCRSDWAKETVPLLLETQHSRRSITEKVLLVAARQAEGTPELLTMLLARQDRNSFQEDFFRTSPPVWDSTSLHGGIGHRVNPITEEVLLEVVLTTATSHSKSLRLFMGLQLDKSIISERVLIAATHKREVIERLIEYGGDQIPMSKKVFQEACEWDTKAAKLLFDRYKHQFSSTLWWSKLEQYLESALLEGDEGGETIRRRSAFISDEQ</sequence>
<dbReference type="PANTHER" id="PTHR24148">
    <property type="entry name" value="ANKYRIN REPEAT DOMAIN-CONTAINING PROTEIN 39 HOMOLOG-RELATED"/>
    <property type="match status" value="1"/>
</dbReference>
<dbReference type="VEuPathDB" id="FungiDB:F4678DRAFT_440213"/>
<dbReference type="Pfam" id="PF06985">
    <property type="entry name" value="HET"/>
    <property type="match status" value="1"/>
</dbReference>